<dbReference type="SUPFAM" id="SSF161098">
    <property type="entry name" value="MetI-like"/>
    <property type="match status" value="1"/>
</dbReference>
<name>A0ABM7LNP2_9ACTN</name>
<evidence type="ECO:0000256" key="2">
    <source>
        <dbReference type="ARBA" id="ARBA00022448"/>
    </source>
</evidence>
<dbReference type="EMBL" id="AP023356">
    <property type="protein sequence ID" value="BCJ40833.1"/>
    <property type="molecule type" value="Genomic_DNA"/>
</dbReference>
<dbReference type="PROSITE" id="PS50928">
    <property type="entry name" value="ABC_TM1"/>
    <property type="match status" value="1"/>
</dbReference>
<keyword evidence="3" id="KW-1003">Cell membrane</keyword>
<evidence type="ECO:0000256" key="6">
    <source>
        <dbReference type="ARBA" id="ARBA00023136"/>
    </source>
</evidence>
<keyword evidence="2 7" id="KW-0813">Transport</keyword>
<feature type="transmembrane region" description="Helical" evidence="7">
    <location>
        <begin position="96"/>
        <end position="115"/>
    </location>
</feature>
<evidence type="ECO:0000259" key="8">
    <source>
        <dbReference type="PROSITE" id="PS50928"/>
    </source>
</evidence>
<evidence type="ECO:0000256" key="4">
    <source>
        <dbReference type="ARBA" id="ARBA00022692"/>
    </source>
</evidence>
<dbReference type="RefSeq" id="WP_189332762.1">
    <property type="nucleotide sequence ID" value="NZ_AP023356.1"/>
</dbReference>
<feature type="transmembrane region" description="Helical" evidence="7">
    <location>
        <begin position="201"/>
        <end position="228"/>
    </location>
</feature>
<dbReference type="PANTHER" id="PTHR43744:SF12">
    <property type="entry name" value="ABC TRANSPORTER PERMEASE PROTEIN MG189-RELATED"/>
    <property type="match status" value="1"/>
</dbReference>
<evidence type="ECO:0000256" key="1">
    <source>
        <dbReference type="ARBA" id="ARBA00004651"/>
    </source>
</evidence>
<evidence type="ECO:0000256" key="5">
    <source>
        <dbReference type="ARBA" id="ARBA00022989"/>
    </source>
</evidence>
<accession>A0ABM7LNP2</accession>
<feature type="transmembrane region" description="Helical" evidence="7">
    <location>
        <begin position="160"/>
        <end position="180"/>
    </location>
</feature>
<evidence type="ECO:0000313" key="9">
    <source>
        <dbReference type="EMBL" id="BCJ40833.1"/>
    </source>
</evidence>
<comment type="subcellular location">
    <subcellularLocation>
        <location evidence="1 7">Cell membrane</location>
        <topology evidence="1 7">Multi-pass membrane protein</topology>
    </subcellularLocation>
</comment>
<feature type="transmembrane region" description="Helical" evidence="7">
    <location>
        <begin position="30"/>
        <end position="50"/>
    </location>
</feature>
<comment type="similarity">
    <text evidence="7">Belongs to the binding-protein-dependent transport system permease family.</text>
</comment>
<evidence type="ECO:0000313" key="10">
    <source>
        <dbReference type="Proteomes" id="UP000676967"/>
    </source>
</evidence>
<evidence type="ECO:0000256" key="7">
    <source>
        <dbReference type="RuleBase" id="RU363032"/>
    </source>
</evidence>
<protein>
    <submittedName>
        <fullName evidence="9">ABC transporter permease</fullName>
    </submittedName>
</protein>
<dbReference type="InterPro" id="IPR035906">
    <property type="entry name" value="MetI-like_sf"/>
</dbReference>
<dbReference type="InterPro" id="IPR000515">
    <property type="entry name" value="MetI-like"/>
</dbReference>
<proteinExistence type="inferred from homology"/>
<feature type="transmembrane region" description="Helical" evidence="7">
    <location>
        <begin position="127"/>
        <end position="148"/>
    </location>
</feature>
<organism evidence="9 10">
    <name type="scientific">Actinoplanes ianthinogenes</name>
    <dbReference type="NCBI Taxonomy" id="122358"/>
    <lineage>
        <taxon>Bacteria</taxon>
        <taxon>Bacillati</taxon>
        <taxon>Actinomycetota</taxon>
        <taxon>Actinomycetes</taxon>
        <taxon>Micromonosporales</taxon>
        <taxon>Micromonosporaceae</taxon>
        <taxon>Actinoplanes</taxon>
    </lineage>
</organism>
<dbReference type="PANTHER" id="PTHR43744">
    <property type="entry name" value="ABC TRANSPORTER PERMEASE PROTEIN MG189-RELATED-RELATED"/>
    <property type="match status" value="1"/>
</dbReference>
<sequence>MVSAPTIRPAARRQPRPAAVRIRKTRSWSLTAITTLMLIYTLLPLAWLVISASKTQDGLLSTFGLWFGGDFALIDNIGEVFTYQDGIYLRWLGNTVFYVLIGAGGATLLSALAGYGLAKFAFRGRKAVFAVILGAVAVPPTALAVPTFLLFAKMGITDTVWAVIIPSLMIPFSLYLMWVFSTDAVPDEILESARVDGAGEFRIFFSLAVPLLSPGLVTALLFNVVVTWNNLFLPLIMLKDRHLYPITLGIYTWNQQSQTVGGDVVFNLVITGSLLAIIPLIAAFLLLQRYWQSGLAVGSVKQ</sequence>
<dbReference type="CDD" id="cd06261">
    <property type="entry name" value="TM_PBP2"/>
    <property type="match status" value="1"/>
</dbReference>
<keyword evidence="4 7" id="KW-0812">Transmembrane</keyword>
<gene>
    <name evidence="9" type="ORF">Aiant_14900</name>
</gene>
<dbReference type="Pfam" id="PF00528">
    <property type="entry name" value="BPD_transp_1"/>
    <property type="match status" value="1"/>
</dbReference>
<dbReference type="Proteomes" id="UP000676967">
    <property type="component" value="Chromosome"/>
</dbReference>
<keyword evidence="6 7" id="KW-0472">Membrane</keyword>
<keyword evidence="10" id="KW-1185">Reference proteome</keyword>
<feature type="transmembrane region" description="Helical" evidence="7">
    <location>
        <begin position="264"/>
        <end position="287"/>
    </location>
</feature>
<reference evidence="9 10" key="1">
    <citation type="submission" date="2020-08" db="EMBL/GenBank/DDBJ databases">
        <title>Whole genome shotgun sequence of Actinoplanes ianthinogenes NBRC 13996.</title>
        <authorList>
            <person name="Komaki H."/>
            <person name="Tamura T."/>
        </authorList>
    </citation>
    <scope>NUCLEOTIDE SEQUENCE [LARGE SCALE GENOMIC DNA]</scope>
    <source>
        <strain evidence="9 10">NBRC 13996</strain>
    </source>
</reference>
<keyword evidence="5 7" id="KW-1133">Transmembrane helix</keyword>
<evidence type="ECO:0000256" key="3">
    <source>
        <dbReference type="ARBA" id="ARBA00022475"/>
    </source>
</evidence>
<dbReference type="Gene3D" id="1.10.3720.10">
    <property type="entry name" value="MetI-like"/>
    <property type="match status" value="1"/>
</dbReference>
<feature type="domain" description="ABC transmembrane type-1" evidence="8">
    <location>
        <begin position="92"/>
        <end position="287"/>
    </location>
</feature>